<name>A0A8T0GG94_CERPU</name>
<dbReference type="Proteomes" id="UP000822688">
    <property type="component" value="Chromosome 11"/>
</dbReference>
<protein>
    <submittedName>
        <fullName evidence="1">Uncharacterized protein</fullName>
    </submittedName>
</protein>
<comment type="caution">
    <text evidence="1">The sequence shown here is derived from an EMBL/GenBank/DDBJ whole genome shotgun (WGS) entry which is preliminary data.</text>
</comment>
<evidence type="ECO:0000313" key="1">
    <source>
        <dbReference type="EMBL" id="KAG0556808.1"/>
    </source>
</evidence>
<accession>A0A8T0GG94</accession>
<dbReference type="AlphaFoldDB" id="A0A8T0GG94"/>
<gene>
    <name evidence="1" type="ORF">KC19_11G080700</name>
</gene>
<evidence type="ECO:0000313" key="2">
    <source>
        <dbReference type="Proteomes" id="UP000822688"/>
    </source>
</evidence>
<keyword evidence="2" id="KW-1185">Reference proteome</keyword>
<organism evidence="1 2">
    <name type="scientific">Ceratodon purpureus</name>
    <name type="common">Fire moss</name>
    <name type="synonym">Dicranum purpureum</name>
    <dbReference type="NCBI Taxonomy" id="3225"/>
    <lineage>
        <taxon>Eukaryota</taxon>
        <taxon>Viridiplantae</taxon>
        <taxon>Streptophyta</taxon>
        <taxon>Embryophyta</taxon>
        <taxon>Bryophyta</taxon>
        <taxon>Bryophytina</taxon>
        <taxon>Bryopsida</taxon>
        <taxon>Dicranidae</taxon>
        <taxon>Pseudoditrichales</taxon>
        <taxon>Ditrichaceae</taxon>
        <taxon>Ceratodon</taxon>
    </lineage>
</organism>
<dbReference type="EMBL" id="CM026432">
    <property type="protein sequence ID" value="KAG0556808.1"/>
    <property type="molecule type" value="Genomic_DNA"/>
</dbReference>
<proteinExistence type="predicted"/>
<sequence length="96" mass="10992">MEAMEECLMKSLAWMETAWRFSYGVDFSCVVHIAENEIFMMRKLLFVHADRVIVSERDELGGINNSTVRKFLGIDCGCDGNRLLLSRLPFLCPRAS</sequence>
<reference evidence="1 2" key="1">
    <citation type="submission" date="2020-06" db="EMBL/GenBank/DDBJ databases">
        <title>WGS assembly of Ceratodon purpureus strain R40.</title>
        <authorList>
            <person name="Carey S.B."/>
            <person name="Jenkins J."/>
            <person name="Shu S."/>
            <person name="Lovell J.T."/>
            <person name="Sreedasyam A."/>
            <person name="Maumus F."/>
            <person name="Tiley G.P."/>
            <person name="Fernandez-Pozo N."/>
            <person name="Barry K."/>
            <person name="Chen C."/>
            <person name="Wang M."/>
            <person name="Lipzen A."/>
            <person name="Daum C."/>
            <person name="Saski C.A."/>
            <person name="Payton A.C."/>
            <person name="Mcbreen J.C."/>
            <person name="Conrad R.E."/>
            <person name="Kollar L.M."/>
            <person name="Olsson S."/>
            <person name="Huttunen S."/>
            <person name="Landis J.B."/>
            <person name="Wickett N.J."/>
            <person name="Johnson M.G."/>
            <person name="Rensing S.A."/>
            <person name="Grimwood J."/>
            <person name="Schmutz J."/>
            <person name="Mcdaniel S.F."/>
        </authorList>
    </citation>
    <scope>NUCLEOTIDE SEQUENCE [LARGE SCALE GENOMIC DNA]</scope>
    <source>
        <strain evidence="1 2">R40</strain>
    </source>
</reference>